<dbReference type="Proteomes" id="UP000739538">
    <property type="component" value="Unassembled WGS sequence"/>
</dbReference>
<keyword evidence="2 5" id="KW-0689">Ribosomal protein</keyword>
<dbReference type="PANTHER" id="PTHR10916">
    <property type="entry name" value="60S RIBOSOMAL PROTEIN L35/50S RIBOSOMAL PROTEIN L29"/>
    <property type="match status" value="1"/>
</dbReference>
<dbReference type="InterPro" id="IPR036049">
    <property type="entry name" value="Ribosomal_uL29_sf"/>
</dbReference>
<dbReference type="Pfam" id="PF00831">
    <property type="entry name" value="Ribosomal_L29"/>
    <property type="match status" value="1"/>
</dbReference>
<dbReference type="FunFam" id="1.10.287.310:FF:000001">
    <property type="entry name" value="50S ribosomal protein L29"/>
    <property type="match status" value="1"/>
</dbReference>
<accession>A0A956NGK6</accession>
<dbReference type="EMBL" id="JAGQHS010000100">
    <property type="protein sequence ID" value="MCA9757473.1"/>
    <property type="molecule type" value="Genomic_DNA"/>
</dbReference>
<evidence type="ECO:0000256" key="3">
    <source>
        <dbReference type="ARBA" id="ARBA00023274"/>
    </source>
</evidence>
<evidence type="ECO:0000313" key="7">
    <source>
        <dbReference type="Proteomes" id="UP000739538"/>
    </source>
</evidence>
<reference evidence="6" key="2">
    <citation type="journal article" date="2021" name="Microbiome">
        <title>Successional dynamics and alternative stable states in a saline activated sludge microbial community over 9 years.</title>
        <authorList>
            <person name="Wang Y."/>
            <person name="Ye J."/>
            <person name="Ju F."/>
            <person name="Liu L."/>
            <person name="Boyd J.A."/>
            <person name="Deng Y."/>
            <person name="Parks D.H."/>
            <person name="Jiang X."/>
            <person name="Yin X."/>
            <person name="Woodcroft B.J."/>
            <person name="Tyson G.W."/>
            <person name="Hugenholtz P."/>
            <person name="Polz M.F."/>
            <person name="Zhang T."/>
        </authorList>
    </citation>
    <scope>NUCLEOTIDE SEQUENCE</scope>
    <source>
        <strain evidence="6">HKST-UBA02</strain>
    </source>
</reference>
<dbReference type="GO" id="GO:0003735">
    <property type="term" value="F:structural constituent of ribosome"/>
    <property type="evidence" value="ECO:0007669"/>
    <property type="project" value="InterPro"/>
</dbReference>
<dbReference type="GO" id="GO:0022625">
    <property type="term" value="C:cytosolic large ribosomal subunit"/>
    <property type="evidence" value="ECO:0007669"/>
    <property type="project" value="TreeGrafter"/>
</dbReference>
<dbReference type="InterPro" id="IPR050063">
    <property type="entry name" value="Ribosomal_protein_uL29"/>
</dbReference>
<protein>
    <recommendedName>
        <fullName evidence="4 5">Large ribosomal subunit protein uL29</fullName>
    </recommendedName>
</protein>
<dbReference type="InterPro" id="IPR001854">
    <property type="entry name" value="Ribosomal_uL29"/>
</dbReference>
<evidence type="ECO:0000256" key="1">
    <source>
        <dbReference type="ARBA" id="ARBA00009254"/>
    </source>
</evidence>
<evidence type="ECO:0000313" key="6">
    <source>
        <dbReference type="EMBL" id="MCA9757473.1"/>
    </source>
</evidence>
<dbReference type="AlphaFoldDB" id="A0A956NGK6"/>
<dbReference type="SUPFAM" id="SSF46561">
    <property type="entry name" value="Ribosomal protein L29 (L29p)"/>
    <property type="match status" value="1"/>
</dbReference>
<proteinExistence type="inferred from homology"/>
<evidence type="ECO:0000256" key="2">
    <source>
        <dbReference type="ARBA" id="ARBA00022980"/>
    </source>
</evidence>
<reference evidence="6" key="1">
    <citation type="submission" date="2020-04" db="EMBL/GenBank/DDBJ databases">
        <authorList>
            <person name="Zhang T."/>
        </authorList>
    </citation>
    <scope>NUCLEOTIDE SEQUENCE</scope>
    <source>
        <strain evidence="6">HKST-UBA02</strain>
    </source>
</reference>
<sequence>MKNKAAELRALTVAGLEERLQKLVEEQFNLRFRNSMSQLEDPTSLRTVRRSIARVKTVLNEKRAEA</sequence>
<organism evidence="6 7">
    <name type="scientific">Eiseniibacteriota bacterium</name>
    <dbReference type="NCBI Taxonomy" id="2212470"/>
    <lineage>
        <taxon>Bacteria</taxon>
        <taxon>Candidatus Eiseniibacteriota</taxon>
    </lineage>
</organism>
<name>A0A956NGK6_UNCEI</name>
<dbReference type="Gene3D" id="1.10.287.310">
    <property type="match status" value="1"/>
</dbReference>
<gene>
    <name evidence="5 6" type="primary">rpmC</name>
    <name evidence="6" type="ORF">KDA27_16835</name>
</gene>
<dbReference type="NCBIfam" id="TIGR00012">
    <property type="entry name" value="L29"/>
    <property type="match status" value="1"/>
</dbReference>
<comment type="caution">
    <text evidence="6">The sequence shown here is derived from an EMBL/GenBank/DDBJ whole genome shotgun (WGS) entry which is preliminary data.</text>
</comment>
<dbReference type="CDD" id="cd00427">
    <property type="entry name" value="Ribosomal_L29_HIP"/>
    <property type="match status" value="1"/>
</dbReference>
<dbReference type="PANTHER" id="PTHR10916:SF0">
    <property type="entry name" value="LARGE RIBOSOMAL SUBUNIT PROTEIN UL29C"/>
    <property type="match status" value="1"/>
</dbReference>
<keyword evidence="3 5" id="KW-0687">Ribonucleoprotein</keyword>
<evidence type="ECO:0000256" key="4">
    <source>
        <dbReference type="ARBA" id="ARBA00035204"/>
    </source>
</evidence>
<comment type="similarity">
    <text evidence="1 5">Belongs to the universal ribosomal protein uL29 family.</text>
</comment>
<evidence type="ECO:0000256" key="5">
    <source>
        <dbReference type="HAMAP-Rule" id="MF_00374"/>
    </source>
</evidence>
<dbReference type="GO" id="GO:0006412">
    <property type="term" value="P:translation"/>
    <property type="evidence" value="ECO:0007669"/>
    <property type="project" value="UniProtKB-UniRule"/>
</dbReference>
<dbReference type="HAMAP" id="MF_00374">
    <property type="entry name" value="Ribosomal_uL29"/>
    <property type="match status" value="1"/>
</dbReference>